<comment type="similarity">
    <text evidence="1">In the C-terminal section; belongs to the class-I pyridoxal-phosphate-dependent aminotransferase family.</text>
</comment>
<dbReference type="PANTHER" id="PTHR46577">
    <property type="entry name" value="HTH-TYPE TRANSCRIPTIONAL REGULATORY PROTEIN GABR"/>
    <property type="match status" value="1"/>
</dbReference>
<evidence type="ECO:0000259" key="7">
    <source>
        <dbReference type="PROSITE" id="PS50949"/>
    </source>
</evidence>
<comment type="caution">
    <text evidence="8">The sequence shown here is derived from an EMBL/GenBank/DDBJ whole genome shotgun (WGS) entry which is preliminary data.</text>
</comment>
<dbReference type="GO" id="GO:0008483">
    <property type="term" value="F:transaminase activity"/>
    <property type="evidence" value="ECO:0007669"/>
    <property type="project" value="UniProtKB-KW"/>
</dbReference>
<dbReference type="SUPFAM" id="SSF53383">
    <property type="entry name" value="PLP-dependent transferases"/>
    <property type="match status" value="1"/>
</dbReference>
<feature type="region of interest" description="Disordered" evidence="6">
    <location>
        <begin position="130"/>
        <end position="155"/>
    </location>
</feature>
<accession>A0A6P2C7H2</accession>
<dbReference type="GO" id="GO:0003700">
    <property type="term" value="F:DNA-binding transcription factor activity"/>
    <property type="evidence" value="ECO:0007669"/>
    <property type="project" value="InterPro"/>
</dbReference>
<keyword evidence="8" id="KW-0032">Aminotransferase</keyword>
<evidence type="ECO:0000256" key="5">
    <source>
        <dbReference type="ARBA" id="ARBA00023163"/>
    </source>
</evidence>
<dbReference type="PANTHER" id="PTHR46577:SF1">
    <property type="entry name" value="HTH-TYPE TRANSCRIPTIONAL REGULATORY PROTEIN GABR"/>
    <property type="match status" value="1"/>
</dbReference>
<keyword evidence="9" id="KW-1185">Reference proteome</keyword>
<dbReference type="SMART" id="SM00345">
    <property type="entry name" value="HTH_GNTR"/>
    <property type="match status" value="1"/>
</dbReference>
<dbReference type="CDD" id="cd07377">
    <property type="entry name" value="WHTH_GntR"/>
    <property type="match status" value="1"/>
</dbReference>
<dbReference type="InterPro" id="IPR000524">
    <property type="entry name" value="Tscrpt_reg_HTH_GntR"/>
</dbReference>
<dbReference type="PROSITE" id="PS50949">
    <property type="entry name" value="HTH_GNTR"/>
    <property type="match status" value="1"/>
</dbReference>
<protein>
    <submittedName>
        <fullName evidence="8">PLP-dependent aminotransferase family protein</fullName>
    </submittedName>
</protein>
<evidence type="ECO:0000313" key="8">
    <source>
        <dbReference type="EMBL" id="TVZ06957.1"/>
    </source>
</evidence>
<evidence type="ECO:0000313" key="9">
    <source>
        <dbReference type="Proteomes" id="UP000460272"/>
    </source>
</evidence>
<dbReference type="InterPro" id="IPR015424">
    <property type="entry name" value="PyrdxlP-dep_Trfase"/>
</dbReference>
<proteinExistence type="inferred from homology"/>
<dbReference type="InterPro" id="IPR036388">
    <property type="entry name" value="WH-like_DNA-bd_sf"/>
</dbReference>
<organism evidence="8 9">
    <name type="scientific">Trebonia kvetii</name>
    <dbReference type="NCBI Taxonomy" id="2480626"/>
    <lineage>
        <taxon>Bacteria</taxon>
        <taxon>Bacillati</taxon>
        <taxon>Actinomycetota</taxon>
        <taxon>Actinomycetes</taxon>
        <taxon>Streptosporangiales</taxon>
        <taxon>Treboniaceae</taxon>
        <taxon>Trebonia</taxon>
    </lineage>
</organism>
<evidence type="ECO:0000256" key="1">
    <source>
        <dbReference type="ARBA" id="ARBA00005384"/>
    </source>
</evidence>
<keyword evidence="3" id="KW-0805">Transcription regulation</keyword>
<dbReference type="Gene3D" id="1.10.10.10">
    <property type="entry name" value="Winged helix-like DNA-binding domain superfamily/Winged helix DNA-binding domain"/>
    <property type="match status" value="1"/>
</dbReference>
<dbReference type="GO" id="GO:0030170">
    <property type="term" value="F:pyridoxal phosphate binding"/>
    <property type="evidence" value="ECO:0007669"/>
    <property type="project" value="InterPro"/>
</dbReference>
<dbReference type="InterPro" id="IPR015421">
    <property type="entry name" value="PyrdxlP-dep_Trfase_major"/>
</dbReference>
<evidence type="ECO:0000256" key="6">
    <source>
        <dbReference type="SAM" id="MobiDB-lite"/>
    </source>
</evidence>
<dbReference type="PRINTS" id="PR00035">
    <property type="entry name" value="HTHGNTR"/>
</dbReference>
<keyword evidence="2" id="KW-0663">Pyridoxal phosphate</keyword>
<feature type="domain" description="HTH gntR-type" evidence="7">
    <location>
        <begin position="18"/>
        <end position="86"/>
    </location>
</feature>
<dbReference type="InterPro" id="IPR051446">
    <property type="entry name" value="HTH_trans_reg/aminotransferase"/>
</dbReference>
<dbReference type="RefSeq" id="WP_145851713.1">
    <property type="nucleotide sequence ID" value="NZ_RPFW01000001.1"/>
</dbReference>
<dbReference type="InterPro" id="IPR036390">
    <property type="entry name" value="WH_DNA-bd_sf"/>
</dbReference>
<dbReference type="Proteomes" id="UP000460272">
    <property type="component" value="Unassembled WGS sequence"/>
</dbReference>
<keyword evidence="5" id="KW-0804">Transcription</keyword>
<keyword evidence="4" id="KW-0238">DNA-binding</keyword>
<gene>
    <name evidence="8" type="ORF">EAS64_06400</name>
</gene>
<name>A0A6P2C7H2_9ACTN</name>
<evidence type="ECO:0000256" key="4">
    <source>
        <dbReference type="ARBA" id="ARBA00023125"/>
    </source>
</evidence>
<reference evidence="8 9" key="1">
    <citation type="submission" date="2018-11" db="EMBL/GenBank/DDBJ databases">
        <title>Trebonia kvetii gen.nov., sp.nov., a novel acidophilic actinobacterium, and proposal of the new actinobacterial family Treboniaceae fam. nov.</title>
        <authorList>
            <person name="Rapoport D."/>
            <person name="Sagova-Mareckova M."/>
            <person name="Sedlacek I."/>
            <person name="Provaznik J."/>
            <person name="Kralova S."/>
            <person name="Pavlinic D."/>
            <person name="Benes V."/>
            <person name="Kopecky J."/>
        </authorList>
    </citation>
    <scope>NUCLEOTIDE SEQUENCE [LARGE SCALE GENOMIC DNA]</scope>
    <source>
        <strain evidence="8 9">15Tr583</strain>
    </source>
</reference>
<dbReference type="Pfam" id="PF00392">
    <property type="entry name" value="GntR"/>
    <property type="match status" value="1"/>
</dbReference>
<evidence type="ECO:0000256" key="3">
    <source>
        <dbReference type="ARBA" id="ARBA00023015"/>
    </source>
</evidence>
<dbReference type="InterPro" id="IPR004839">
    <property type="entry name" value="Aminotransferase_I/II_large"/>
</dbReference>
<dbReference type="SUPFAM" id="SSF46785">
    <property type="entry name" value="Winged helix' DNA-binding domain"/>
    <property type="match status" value="1"/>
</dbReference>
<dbReference type="OrthoDB" id="594134at2"/>
<sequence length="546" mass="58542">MTTLPSDLPVMVNRADGEPLAVQISAQLQAAVTGGALHAGDRLPSSRDLAATLGVSRTVVTNAYARLFAEGWLEGRHGSGTYVADVQPAAMQSADGRDSDTRTSSISVVPAKPAAPAAARRPDTMAPFAIGPPREDLGGDGGSSPREVTDLQPGISWHDGIDPAAWRRAWREAGAHLPSRMPDPYGLPELRAEIAAYLRRSRGLAVTPAHVLVTQGTSSGLALLADSVLRPGDKAGIEEPGYPTGREVLRRAGAQVVPCRVDAHGIVPEELPGELRLLYTTPAHQYPLGGRLPVNRRQALIAWARESAALVVEDDYDSEFRYDVGSLPAMHSMDPDVIVYLGTASKVLATAFGAGWLVAPPALVDQLAALRPRLGVRIPEPVQYAILALLRSGDLERHVRKMRLEYARRRAALVDGLNRGTQGRQVPFRLLGDTAGMHVVLELSGDYPAARLVEAAAERGVLIYPLDRYYAGKPTMNGLILGYGTATLPQIRRAAGELARLLTRLSLAPHWRMAVAAIRLWGMRQIPQPQAGNPCAFTPQAPPARD</sequence>
<dbReference type="CDD" id="cd00609">
    <property type="entry name" value="AAT_like"/>
    <property type="match status" value="1"/>
</dbReference>
<dbReference type="Gene3D" id="3.40.640.10">
    <property type="entry name" value="Type I PLP-dependent aspartate aminotransferase-like (Major domain)"/>
    <property type="match status" value="1"/>
</dbReference>
<dbReference type="Pfam" id="PF00155">
    <property type="entry name" value="Aminotran_1_2"/>
    <property type="match status" value="1"/>
</dbReference>
<evidence type="ECO:0000256" key="2">
    <source>
        <dbReference type="ARBA" id="ARBA00022898"/>
    </source>
</evidence>
<dbReference type="EMBL" id="RPFW01000001">
    <property type="protein sequence ID" value="TVZ06957.1"/>
    <property type="molecule type" value="Genomic_DNA"/>
</dbReference>
<keyword evidence="8" id="KW-0808">Transferase</keyword>
<dbReference type="GO" id="GO:0003677">
    <property type="term" value="F:DNA binding"/>
    <property type="evidence" value="ECO:0007669"/>
    <property type="project" value="UniProtKB-KW"/>
</dbReference>
<dbReference type="AlphaFoldDB" id="A0A6P2C7H2"/>